<evidence type="ECO:0000313" key="7">
    <source>
        <dbReference type="EMBL" id="EAY31736.1"/>
    </source>
</evidence>
<dbReference type="InterPro" id="IPR000914">
    <property type="entry name" value="SBP_5_dom"/>
</dbReference>
<protein>
    <submittedName>
        <fullName evidence="7">Oligopeptide ABC transporter, periplasmic oligopeptide-binding protein, putative</fullName>
    </submittedName>
</protein>
<reference evidence="7 8" key="1">
    <citation type="submission" date="2007-01" db="EMBL/GenBank/DDBJ databases">
        <authorList>
            <person name="Haygood M."/>
            <person name="Podell S."/>
            <person name="Anderson C."/>
            <person name="Hopkinson B."/>
            <person name="Roe K."/>
            <person name="Barbeau K."/>
            <person name="Gaasterland T."/>
            <person name="Ferriera S."/>
            <person name="Johnson J."/>
            <person name="Kravitz S."/>
            <person name="Beeson K."/>
            <person name="Sutton G."/>
            <person name="Rogers Y.-H."/>
            <person name="Friedman R."/>
            <person name="Frazier M."/>
            <person name="Venter J.C."/>
        </authorList>
    </citation>
    <scope>NUCLEOTIDE SEQUENCE [LARGE SCALE GENOMIC DNA]</scope>
    <source>
        <strain evidence="7 8">ATCC 23134</strain>
    </source>
</reference>
<comment type="caution">
    <text evidence="7">The sequence shown here is derived from an EMBL/GenBank/DDBJ whole genome shotgun (WGS) entry which is preliminary data.</text>
</comment>
<dbReference type="Gene3D" id="3.40.190.10">
    <property type="entry name" value="Periplasmic binding protein-like II"/>
    <property type="match status" value="1"/>
</dbReference>
<feature type="compositionally biased region" description="Basic and acidic residues" evidence="5">
    <location>
        <begin position="259"/>
        <end position="272"/>
    </location>
</feature>
<feature type="region of interest" description="Disordered" evidence="5">
    <location>
        <begin position="252"/>
        <end position="272"/>
    </location>
</feature>
<evidence type="ECO:0000259" key="6">
    <source>
        <dbReference type="Pfam" id="PF00496"/>
    </source>
</evidence>
<evidence type="ECO:0000256" key="2">
    <source>
        <dbReference type="ARBA" id="ARBA00005695"/>
    </source>
</evidence>
<dbReference type="SUPFAM" id="SSF53850">
    <property type="entry name" value="Periplasmic binding protein-like II"/>
    <property type="match status" value="1"/>
</dbReference>
<dbReference type="GO" id="GO:1904680">
    <property type="term" value="F:peptide transmembrane transporter activity"/>
    <property type="evidence" value="ECO:0007669"/>
    <property type="project" value="TreeGrafter"/>
</dbReference>
<dbReference type="Pfam" id="PF00496">
    <property type="entry name" value="SBP_bac_5"/>
    <property type="match status" value="1"/>
</dbReference>
<evidence type="ECO:0000256" key="3">
    <source>
        <dbReference type="ARBA" id="ARBA00022448"/>
    </source>
</evidence>
<comment type="subcellular location">
    <subcellularLocation>
        <location evidence="1">Cell envelope</location>
    </subcellularLocation>
</comment>
<evidence type="ECO:0000256" key="5">
    <source>
        <dbReference type="SAM" id="MobiDB-lite"/>
    </source>
</evidence>
<accession>A1ZDJ7</accession>
<sequence length="272" mass="30835">MLTEYIGILMEGTDEKANPMLNKKVRKALSYAINRKNLISFIRNGLGTPGSHGFIPDALSSFDSTQIQGYKVDIKKAQELLKDAGYPQGKGFPEITLSTYTTDKEIAGFLQKQWEDNLGIKVKIESNQFATHKDMVDNAKVKFFRGSWIGDYPDAENFLSLFYSKNFSPDGPNKTHFADETYDKLFEEAHETDNTFTRYSDYNKMDQIIMDNAPVIVLFYDEVLNLKQKNVTGLKTNTMNTLVLEKVDLKSGNNASANADDKKEEKKEETSK</sequence>
<keyword evidence="4" id="KW-0732">Signal</keyword>
<dbReference type="GO" id="GO:0030313">
    <property type="term" value="C:cell envelope"/>
    <property type="evidence" value="ECO:0007669"/>
    <property type="project" value="UniProtKB-SubCell"/>
</dbReference>
<evidence type="ECO:0000256" key="4">
    <source>
        <dbReference type="ARBA" id="ARBA00022729"/>
    </source>
</evidence>
<dbReference type="PANTHER" id="PTHR30290">
    <property type="entry name" value="PERIPLASMIC BINDING COMPONENT OF ABC TRANSPORTER"/>
    <property type="match status" value="1"/>
</dbReference>
<keyword evidence="8" id="KW-1185">Reference proteome</keyword>
<dbReference type="EMBL" id="AAWS01000002">
    <property type="protein sequence ID" value="EAY31736.1"/>
    <property type="molecule type" value="Genomic_DNA"/>
</dbReference>
<dbReference type="InterPro" id="IPR039424">
    <property type="entry name" value="SBP_5"/>
</dbReference>
<dbReference type="Proteomes" id="UP000004095">
    <property type="component" value="Unassembled WGS sequence"/>
</dbReference>
<feature type="domain" description="Solute-binding protein family 5" evidence="6">
    <location>
        <begin position="16"/>
        <end position="166"/>
    </location>
</feature>
<evidence type="ECO:0000313" key="8">
    <source>
        <dbReference type="Proteomes" id="UP000004095"/>
    </source>
</evidence>
<dbReference type="OrthoDB" id="9772924at2"/>
<name>A1ZDJ7_MICM2</name>
<gene>
    <name evidence="7" type="ORF">M23134_05242</name>
</gene>
<evidence type="ECO:0000256" key="1">
    <source>
        <dbReference type="ARBA" id="ARBA00004196"/>
    </source>
</evidence>
<keyword evidence="3" id="KW-0813">Transport</keyword>
<proteinExistence type="inferred from homology"/>
<dbReference type="PANTHER" id="PTHR30290:SF10">
    <property type="entry name" value="PERIPLASMIC OLIGOPEPTIDE-BINDING PROTEIN-RELATED"/>
    <property type="match status" value="1"/>
</dbReference>
<dbReference type="Gene3D" id="3.10.105.10">
    <property type="entry name" value="Dipeptide-binding Protein, Domain 3"/>
    <property type="match status" value="1"/>
</dbReference>
<dbReference type="AlphaFoldDB" id="A1ZDJ7"/>
<organism evidence="7 8">
    <name type="scientific">Microscilla marina ATCC 23134</name>
    <dbReference type="NCBI Taxonomy" id="313606"/>
    <lineage>
        <taxon>Bacteria</taxon>
        <taxon>Pseudomonadati</taxon>
        <taxon>Bacteroidota</taxon>
        <taxon>Cytophagia</taxon>
        <taxon>Cytophagales</taxon>
        <taxon>Microscillaceae</taxon>
        <taxon>Microscilla</taxon>
    </lineage>
</organism>
<comment type="similarity">
    <text evidence="2">Belongs to the bacterial solute-binding protein 5 family.</text>
</comment>
<dbReference type="eggNOG" id="COG4166">
    <property type="taxonomic scope" value="Bacteria"/>
</dbReference>
<dbReference type="GO" id="GO:0015833">
    <property type="term" value="P:peptide transport"/>
    <property type="evidence" value="ECO:0007669"/>
    <property type="project" value="TreeGrafter"/>
</dbReference>